<evidence type="ECO:0000313" key="4">
    <source>
        <dbReference type="Proteomes" id="UP000694546"/>
    </source>
</evidence>
<protein>
    <submittedName>
        <fullName evidence="3">Rap guanine nucleotide exchange factor 4a</fullName>
    </submittedName>
</protein>
<feature type="domain" description="DEP" evidence="2">
    <location>
        <begin position="191"/>
        <end position="265"/>
    </location>
</feature>
<keyword evidence="4" id="KW-1185">Reference proteome</keyword>
<name>A0A8C5CIR4_GADMO</name>
<dbReference type="AlphaFoldDB" id="A0A8C5CIR4"/>
<dbReference type="SMART" id="SM00100">
    <property type="entry name" value="cNMP"/>
    <property type="match status" value="2"/>
</dbReference>
<dbReference type="InterPro" id="IPR000595">
    <property type="entry name" value="cNMP-bd_dom"/>
</dbReference>
<dbReference type="InterPro" id="IPR000591">
    <property type="entry name" value="DEP_dom"/>
</dbReference>
<dbReference type="InterPro" id="IPR036390">
    <property type="entry name" value="WH_DNA-bd_sf"/>
</dbReference>
<dbReference type="GeneTree" id="ENSGT00940000156075"/>
<feature type="domain" description="Cyclic nucleotide-binding" evidence="1">
    <location>
        <begin position="30"/>
        <end position="133"/>
    </location>
</feature>
<dbReference type="PANTHER" id="PTHR23011">
    <property type="entry name" value="CYCLIC NUCLEOTIDE-BINDING DOMAIN CONTAINING PROTEIN"/>
    <property type="match status" value="1"/>
</dbReference>
<dbReference type="InterPro" id="IPR018490">
    <property type="entry name" value="cNMP-bd_dom_sf"/>
</dbReference>
<evidence type="ECO:0000313" key="3">
    <source>
        <dbReference type="Ensembl" id="ENSGMOP00000061503.1"/>
    </source>
</evidence>
<dbReference type="PANTHER" id="PTHR23011:SF41">
    <property type="entry name" value="CYCLIC NUCLEOTIDE-BINDING DOMAIN-CONTAINING PROTEIN"/>
    <property type="match status" value="1"/>
</dbReference>
<dbReference type="Gene3D" id="1.10.8.1240">
    <property type="match status" value="1"/>
</dbReference>
<dbReference type="Pfam" id="PF00027">
    <property type="entry name" value="cNMP_binding"/>
    <property type="match status" value="2"/>
</dbReference>
<dbReference type="Ensembl" id="ENSGMOT00000075656.1">
    <property type="protein sequence ID" value="ENSGMOP00000061503.1"/>
    <property type="gene ID" value="ENSGMOG00000027673.1"/>
</dbReference>
<sequence>CQINPPIKRPTERSREDVDVILARLQNLKAFERFHPSVLQQICMRGFYEYLERGITLYRQGDIGTSWYAVLSGSLDVKVSETANHQDAVTICTLGAGTAFGESVLDDRPRPATIVTRETSELLRLGQTDFRCLWGNYHQYMAGLLPPPYGVMENSRSNDQTPDKENISNNTKVPSENVLRAGKVLHKAILARAPHMIRDRKFHLKTYRRCCVGIELVDWQMQQSCVHSRSQAVGMWQALLEEGVLNLMDQELSFQDKYVFYRFLGDEQDAPAPPGDGDPKEGPDELQEALGLLAQLGPDAHLRMVLRKRPSERTADDLEIIYEELLHIKALSHLSITVKRELSGVLIFESHANAGTVLFSQGEEGTSWYIILKGSVNVVIYGKGVVCTLHEGDDFGKLALVNDSPRAASIVLHEDNCHFLRVDKEDFNRILRVSPAAADWGRYPAPIWQPWLQRAAARVARLGRDICPNLPTTGYLLYTSANKQSQRCRPLLVGALSSHRRSIYCI</sequence>
<dbReference type="PRINTS" id="PR00103">
    <property type="entry name" value="CAMPKINASE"/>
</dbReference>
<feature type="domain" description="Cyclic nucleotide-binding" evidence="1">
    <location>
        <begin position="330"/>
        <end position="431"/>
    </location>
</feature>
<dbReference type="InterPro" id="IPR014710">
    <property type="entry name" value="RmlC-like_jellyroll"/>
</dbReference>
<dbReference type="OMA" id="CTTANID"/>
<dbReference type="SUPFAM" id="SSF46785">
    <property type="entry name" value="Winged helix' DNA-binding domain"/>
    <property type="match status" value="1"/>
</dbReference>
<organism evidence="3 4">
    <name type="scientific">Gadus morhua</name>
    <name type="common">Atlantic cod</name>
    <dbReference type="NCBI Taxonomy" id="8049"/>
    <lineage>
        <taxon>Eukaryota</taxon>
        <taxon>Metazoa</taxon>
        <taxon>Chordata</taxon>
        <taxon>Craniata</taxon>
        <taxon>Vertebrata</taxon>
        <taxon>Euteleostomi</taxon>
        <taxon>Actinopterygii</taxon>
        <taxon>Neopterygii</taxon>
        <taxon>Teleostei</taxon>
        <taxon>Neoteleostei</taxon>
        <taxon>Acanthomorphata</taxon>
        <taxon>Zeiogadaria</taxon>
        <taxon>Gadariae</taxon>
        <taxon>Gadiformes</taxon>
        <taxon>Gadoidei</taxon>
        <taxon>Gadidae</taxon>
        <taxon>Gadus</taxon>
    </lineage>
</organism>
<dbReference type="CDD" id="cd00038">
    <property type="entry name" value="CAP_ED"/>
    <property type="match status" value="2"/>
</dbReference>
<dbReference type="SUPFAM" id="SSF51206">
    <property type="entry name" value="cAMP-binding domain-like"/>
    <property type="match status" value="2"/>
</dbReference>
<dbReference type="PROSITE" id="PS50186">
    <property type="entry name" value="DEP"/>
    <property type="match status" value="1"/>
</dbReference>
<reference evidence="3" key="1">
    <citation type="submission" date="2025-08" db="UniProtKB">
        <authorList>
            <consortium name="Ensembl"/>
        </authorList>
    </citation>
    <scope>IDENTIFICATION</scope>
</reference>
<dbReference type="CDD" id="cd04437">
    <property type="entry name" value="DEP_Epac"/>
    <property type="match status" value="1"/>
</dbReference>
<dbReference type="Proteomes" id="UP000694546">
    <property type="component" value="Chromosome 20"/>
</dbReference>
<dbReference type="Pfam" id="PF00610">
    <property type="entry name" value="DEP"/>
    <property type="match status" value="1"/>
</dbReference>
<dbReference type="Gene3D" id="1.10.10.10">
    <property type="entry name" value="Winged helix-like DNA-binding domain superfamily/Winged helix DNA-binding domain"/>
    <property type="match status" value="1"/>
</dbReference>
<reference evidence="3" key="2">
    <citation type="submission" date="2025-09" db="UniProtKB">
        <authorList>
            <consortium name="Ensembl"/>
        </authorList>
    </citation>
    <scope>IDENTIFICATION</scope>
</reference>
<dbReference type="InterPro" id="IPR036388">
    <property type="entry name" value="WH-like_DNA-bd_sf"/>
</dbReference>
<dbReference type="FunFam" id="1.10.8.1240:FF:000001">
    <property type="entry name" value="Rap guanine nucleotide exchange factor (GEF) 4"/>
    <property type="match status" value="1"/>
</dbReference>
<proteinExistence type="predicted"/>
<dbReference type="GO" id="GO:0035556">
    <property type="term" value="P:intracellular signal transduction"/>
    <property type="evidence" value="ECO:0007669"/>
    <property type="project" value="InterPro"/>
</dbReference>
<gene>
    <name evidence="3" type="primary">RAPGEF4</name>
</gene>
<accession>A0A8C5CIR4</accession>
<dbReference type="PROSITE" id="PS50042">
    <property type="entry name" value="CNMP_BINDING_3"/>
    <property type="match status" value="2"/>
</dbReference>
<dbReference type="SMART" id="SM00049">
    <property type="entry name" value="DEP"/>
    <property type="match status" value="1"/>
</dbReference>
<evidence type="ECO:0000259" key="2">
    <source>
        <dbReference type="PROSITE" id="PS50186"/>
    </source>
</evidence>
<dbReference type="Gene3D" id="2.60.120.10">
    <property type="entry name" value="Jelly Rolls"/>
    <property type="match status" value="2"/>
</dbReference>
<evidence type="ECO:0000259" key="1">
    <source>
        <dbReference type="PROSITE" id="PS50042"/>
    </source>
</evidence>